<evidence type="ECO:0000259" key="11">
    <source>
        <dbReference type="PROSITE" id="PS51917"/>
    </source>
</evidence>
<keyword evidence="4" id="KW-0963">Cytoplasm</keyword>
<evidence type="ECO:0000259" key="10">
    <source>
        <dbReference type="PROSITE" id="PS51916"/>
    </source>
</evidence>
<feature type="region of interest" description="Disordered" evidence="9">
    <location>
        <begin position="399"/>
        <end position="438"/>
    </location>
</feature>
<dbReference type="FunFam" id="2.30.29.70:FF:000001">
    <property type="entry name" value="Proteasomal ubiquitin receptor ADRM1"/>
    <property type="match status" value="1"/>
</dbReference>
<keyword evidence="14" id="KW-1185">Reference proteome</keyword>
<evidence type="ECO:0000256" key="3">
    <source>
        <dbReference type="ARBA" id="ARBA00009216"/>
    </source>
</evidence>
<gene>
    <name evidence="12" type="ORF">M513_12259</name>
    <name evidence="13" type="ORF">M514_12259</name>
</gene>
<evidence type="ECO:0000313" key="13">
    <source>
        <dbReference type="EMBL" id="KFD60522.1"/>
    </source>
</evidence>
<dbReference type="Gene3D" id="2.30.29.70">
    <property type="entry name" value="Proteasomal ubiquitin receptor Rpn13/ADRM1"/>
    <property type="match status" value="1"/>
</dbReference>
<dbReference type="Proteomes" id="UP000030764">
    <property type="component" value="Unassembled WGS sequence"/>
</dbReference>
<keyword evidence="6" id="KW-0539">Nucleus</keyword>
<comment type="function">
    <text evidence="7">May function as a proteasomal ubiquitin receptor. May promote the deubiquitinating activity associated with the 26S proteasome.</text>
</comment>
<evidence type="ECO:0000256" key="7">
    <source>
        <dbReference type="ARBA" id="ARBA00054744"/>
    </source>
</evidence>
<dbReference type="Pfam" id="PF04683">
    <property type="entry name" value="Rpn13_ADRM1_Pru"/>
    <property type="match status" value="1"/>
</dbReference>
<dbReference type="Gene3D" id="1.10.2020.20">
    <property type="match status" value="1"/>
</dbReference>
<name>A0A085MTH6_9BILA</name>
<dbReference type="AlphaFoldDB" id="A0A085MTH6"/>
<dbReference type="InterPro" id="IPR038108">
    <property type="entry name" value="RPN13_DEUBAD_sf"/>
</dbReference>
<dbReference type="PROSITE" id="PS51916">
    <property type="entry name" value="DEUBAD"/>
    <property type="match status" value="1"/>
</dbReference>
<reference evidence="13 14" key="1">
    <citation type="journal article" date="2014" name="Nat. Genet.">
        <title>Genome and transcriptome of the porcine whipworm Trichuris suis.</title>
        <authorList>
            <person name="Jex A.R."/>
            <person name="Nejsum P."/>
            <person name="Schwarz E.M."/>
            <person name="Hu L."/>
            <person name="Young N.D."/>
            <person name="Hall R.S."/>
            <person name="Korhonen P.K."/>
            <person name="Liao S."/>
            <person name="Thamsborg S."/>
            <person name="Xia J."/>
            <person name="Xu P."/>
            <person name="Wang S."/>
            <person name="Scheerlinck J.P."/>
            <person name="Hofmann A."/>
            <person name="Sternberg P.W."/>
            <person name="Wang J."/>
            <person name="Gasser R.B."/>
        </authorList>
    </citation>
    <scope>NUCLEOTIDE SEQUENCE [LARGE SCALE GENOMIC DNA]</scope>
    <source>
        <strain evidence="13">DCEP-RM93F</strain>
        <strain evidence="12">DCEP-RM93M</strain>
    </source>
</reference>
<dbReference type="CDD" id="cd13314">
    <property type="entry name" value="PH_Rpn13"/>
    <property type="match status" value="1"/>
</dbReference>
<dbReference type="EMBL" id="KL367663">
    <property type="protein sequence ID" value="KFD60522.1"/>
    <property type="molecule type" value="Genomic_DNA"/>
</dbReference>
<dbReference type="GO" id="GO:0005737">
    <property type="term" value="C:cytoplasm"/>
    <property type="evidence" value="ECO:0007669"/>
    <property type="project" value="UniProtKB-SubCell"/>
</dbReference>
<feature type="region of interest" description="Disordered" evidence="9">
    <location>
        <begin position="221"/>
        <end position="261"/>
    </location>
</feature>
<feature type="region of interest" description="Disordered" evidence="9">
    <location>
        <begin position="159"/>
        <end position="180"/>
    </location>
</feature>
<keyword evidence="5" id="KW-0647">Proteasome</keyword>
<evidence type="ECO:0000313" key="12">
    <source>
        <dbReference type="EMBL" id="KFD46854.1"/>
    </source>
</evidence>
<dbReference type="InterPro" id="IPR006773">
    <property type="entry name" value="Rpn13/ADRM1"/>
</dbReference>
<evidence type="ECO:0000256" key="6">
    <source>
        <dbReference type="ARBA" id="ARBA00023242"/>
    </source>
</evidence>
<feature type="compositionally biased region" description="Basic and acidic residues" evidence="9">
    <location>
        <begin position="421"/>
        <end position="432"/>
    </location>
</feature>
<organism evidence="13">
    <name type="scientific">Trichuris suis</name>
    <name type="common">pig whipworm</name>
    <dbReference type="NCBI Taxonomy" id="68888"/>
    <lineage>
        <taxon>Eukaryota</taxon>
        <taxon>Metazoa</taxon>
        <taxon>Ecdysozoa</taxon>
        <taxon>Nematoda</taxon>
        <taxon>Enoplea</taxon>
        <taxon>Dorylaimia</taxon>
        <taxon>Trichinellida</taxon>
        <taxon>Trichuridae</taxon>
        <taxon>Trichuris</taxon>
    </lineage>
</organism>
<comment type="similarity">
    <text evidence="3">Belongs to the ADRM1 family.</text>
</comment>
<dbReference type="GO" id="GO:0005634">
    <property type="term" value="C:nucleus"/>
    <property type="evidence" value="ECO:0007669"/>
    <property type="project" value="UniProtKB-SubCell"/>
</dbReference>
<proteinExistence type="inferred from homology"/>
<evidence type="ECO:0000256" key="9">
    <source>
        <dbReference type="SAM" id="MobiDB-lite"/>
    </source>
</evidence>
<feature type="domain" description="Pru" evidence="11">
    <location>
        <begin position="10"/>
        <end position="123"/>
    </location>
</feature>
<dbReference type="InterPro" id="IPR038633">
    <property type="entry name" value="Rpn13/ADRM1_Pru_sf"/>
</dbReference>
<comment type="subcellular location">
    <subcellularLocation>
        <location evidence="2">Cytoplasm</location>
    </subcellularLocation>
    <subcellularLocation>
        <location evidence="1">Nucleus</location>
    </subcellularLocation>
</comment>
<dbReference type="PANTHER" id="PTHR12225">
    <property type="entry name" value="ADHESION REGULATING MOLECULE 1 110 KDA CELL MEMBRANE GLYCOPROTEIN"/>
    <property type="match status" value="1"/>
</dbReference>
<sequence length="438" mass="48269">MTLFASRREGTTSHLVEFRAGKMTVRGTTVYPDRRKGLVYVHQSHDSLMHFCWKDRGTGTVEDDLILFPEEVEFVFVPQCTTGRVYLLKFKNSSRKYFFWMQEPKTEKDEEYCRKVNDLLNRPPSTVSSNGRKGDGRSGSAVQESFAEQLGIMNQLLNLGSRRDGGSGSNSEWHNGSLPSMNQNQLMELLDLMGNGGQVLEVRDPDHLLSALSSARGREMNAIRSSSAGDASQTDASSLEAPTTETEAFGTNASAGEDKGGGKIALSDLRSVLASLSARMHEGQNQAVRVNLADVFLPSRLENILKKAENLNRLCAYLPDEPGLTNEERVMEHLRCPHFQQALKIFSEALQSGMLGTLLQQFSFPPPVIEACANGDILAVALCIERAVSLEQREALSASIAQESSKDAEEDGGSRTSKSLEPAKKKEKRDVDSDMELD</sequence>
<dbReference type="InterPro" id="IPR044867">
    <property type="entry name" value="DEUBAD_dom"/>
</dbReference>
<feature type="domain" description="DEUBAD" evidence="10">
    <location>
        <begin position="283"/>
        <end position="394"/>
    </location>
</feature>
<dbReference type="PROSITE" id="PS51917">
    <property type="entry name" value="PRU"/>
    <property type="match status" value="1"/>
</dbReference>
<evidence type="ECO:0000313" key="14">
    <source>
        <dbReference type="Proteomes" id="UP000030764"/>
    </source>
</evidence>
<feature type="region of interest" description="Disordered" evidence="9">
    <location>
        <begin position="121"/>
        <end position="142"/>
    </location>
</feature>
<evidence type="ECO:0000256" key="2">
    <source>
        <dbReference type="ARBA" id="ARBA00004496"/>
    </source>
</evidence>
<dbReference type="GO" id="GO:0061133">
    <property type="term" value="F:endopeptidase activator activity"/>
    <property type="evidence" value="ECO:0007669"/>
    <property type="project" value="TreeGrafter"/>
</dbReference>
<feature type="compositionally biased region" description="Polar residues" evidence="9">
    <location>
        <begin position="223"/>
        <end position="254"/>
    </location>
</feature>
<protein>
    <recommendedName>
        <fullName evidence="8">Proteasomal ubiquitin receptor ADRM1 homolog</fullName>
    </recommendedName>
</protein>
<dbReference type="PANTHER" id="PTHR12225:SF0">
    <property type="entry name" value="PROTEASOMAL UBIQUITIN RECEPTOR ADRM1"/>
    <property type="match status" value="1"/>
</dbReference>
<dbReference type="EMBL" id="KL363350">
    <property type="protein sequence ID" value="KFD46854.1"/>
    <property type="molecule type" value="Genomic_DNA"/>
</dbReference>
<dbReference type="InterPro" id="IPR032368">
    <property type="entry name" value="RPN13_DEUBAD"/>
</dbReference>
<dbReference type="InterPro" id="IPR044868">
    <property type="entry name" value="Rpn13/ADRM1_Pru"/>
</dbReference>
<evidence type="ECO:0000256" key="4">
    <source>
        <dbReference type="ARBA" id="ARBA00022490"/>
    </source>
</evidence>
<evidence type="ECO:0000256" key="1">
    <source>
        <dbReference type="ARBA" id="ARBA00004123"/>
    </source>
</evidence>
<evidence type="ECO:0000256" key="8">
    <source>
        <dbReference type="ARBA" id="ARBA00070663"/>
    </source>
</evidence>
<evidence type="ECO:0000256" key="5">
    <source>
        <dbReference type="ARBA" id="ARBA00022942"/>
    </source>
</evidence>
<dbReference type="GO" id="GO:0008541">
    <property type="term" value="C:proteasome regulatory particle, lid subcomplex"/>
    <property type="evidence" value="ECO:0007669"/>
    <property type="project" value="TreeGrafter"/>
</dbReference>
<accession>A0A085MTH6</accession>
<dbReference type="GO" id="GO:0070628">
    <property type="term" value="F:proteasome binding"/>
    <property type="evidence" value="ECO:0007669"/>
    <property type="project" value="TreeGrafter"/>
</dbReference>
<dbReference type="Pfam" id="PF16550">
    <property type="entry name" value="RPN13_C"/>
    <property type="match status" value="1"/>
</dbReference>
<dbReference type="Proteomes" id="UP000030758">
    <property type="component" value="Unassembled WGS sequence"/>
</dbReference>